<feature type="domain" description="ParB-like N-terminal" evidence="8">
    <location>
        <begin position="27"/>
        <end position="120"/>
    </location>
</feature>
<sequence length="287" mass="33050">MRDYVARFFGGGKPSEERVSQEKEKVERIPLDHIHPNRYQPRRAFEPEPLDELARSMANFGLLQPVIVRPLTPAPSDEYELVAGERRLRAAKMLGWTDIPAIVRKMGDIEAASLALIENLQRESLNPLEEAEAYSELMRLYDLTQEALAQRLGKGQSTIANKLRLLQLPDFVKQGLAERKITERHARALLPLKDDARLAAFYVDMLKGGWTVKETEKRVQRLLEPKAKKLRFGKAIPRDLRLAVNTIRQSVHMVEESGLIVDMEENDEEDYYVFTIRLPKRPQQKRS</sequence>
<gene>
    <name evidence="9" type="ORF">BSOLF_2732</name>
</gene>
<evidence type="ECO:0000313" key="10">
    <source>
        <dbReference type="Proteomes" id="UP000244338"/>
    </source>
</evidence>
<evidence type="ECO:0000256" key="3">
    <source>
        <dbReference type="ARBA" id="ARBA00022490"/>
    </source>
</evidence>
<dbReference type="AlphaFoldDB" id="A0A2R6Y1Z6"/>
<accession>A0A2R6Y1Z6</accession>
<dbReference type="PANTHER" id="PTHR33375:SF8">
    <property type="entry name" value="NUCLEOID OCCLUSION PROTEIN"/>
    <property type="match status" value="1"/>
</dbReference>
<dbReference type="InterPro" id="IPR036086">
    <property type="entry name" value="ParB/Sulfiredoxin_sf"/>
</dbReference>
<dbReference type="Pfam" id="PF02195">
    <property type="entry name" value="ParB_N"/>
    <property type="match status" value="1"/>
</dbReference>
<evidence type="ECO:0000256" key="4">
    <source>
        <dbReference type="ARBA" id="ARBA00022618"/>
    </source>
</evidence>
<dbReference type="InterPro" id="IPR041468">
    <property type="entry name" value="HTH_ParB/Spo0J"/>
</dbReference>
<dbReference type="Gene3D" id="3.90.1530.30">
    <property type="match status" value="1"/>
</dbReference>
<organism evidence="9 10">
    <name type="scientific">Candidatus Carbonibacillus altaicus</name>
    <dbReference type="NCBI Taxonomy" id="2163959"/>
    <lineage>
        <taxon>Bacteria</taxon>
        <taxon>Bacillati</taxon>
        <taxon>Bacillota</taxon>
        <taxon>Bacilli</taxon>
        <taxon>Bacillales</taxon>
        <taxon>Candidatus Carbonibacillus</taxon>
    </lineage>
</organism>
<dbReference type="Gene3D" id="1.10.10.2830">
    <property type="match status" value="1"/>
</dbReference>
<dbReference type="GO" id="GO:0005694">
    <property type="term" value="C:chromosome"/>
    <property type="evidence" value="ECO:0007669"/>
    <property type="project" value="TreeGrafter"/>
</dbReference>
<keyword evidence="5" id="KW-0238">DNA-binding</keyword>
<evidence type="ECO:0000256" key="7">
    <source>
        <dbReference type="ARBA" id="ARBA00023306"/>
    </source>
</evidence>
<dbReference type="GO" id="GO:0045881">
    <property type="term" value="P:positive regulation of sporulation resulting in formation of a cellular spore"/>
    <property type="evidence" value="ECO:0007669"/>
    <property type="project" value="TreeGrafter"/>
</dbReference>
<dbReference type="SUPFAM" id="SSF109709">
    <property type="entry name" value="KorB DNA-binding domain-like"/>
    <property type="match status" value="1"/>
</dbReference>
<dbReference type="NCBIfam" id="TIGR00180">
    <property type="entry name" value="parB_part"/>
    <property type="match status" value="1"/>
</dbReference>
<evidence type="ECO:0000256" key="6">
    <source>
        <dbReference type="ARBA" id="ARBA00023210"/>
    </source>
</evidence>
<comment type="subcellular location">
    <subcellularLocation>
        <location evidence="1">Cytoplasm</location>
        <location evidence="1">Nucleoid</location>
    </subcellularLocation>
</comment>
<evidence type="ECO:0000256" key="1">
    <source>
        <dbReference type="ARBA" id="ARBA00004453"/>
    </source>
</evidence>
<comment type="caution">
    <text evidence="9">The sequence shown here is derived from an EMBL/GenBank/DDBJ whole genome shotgun (WGS) entry which is preliminary data.</text>
</comment>
<dbReference type="FunFam" id="1.10.10.2830:FF:000001">
    <property type="entry name" value="Chromosome partitioning protein ParB"/>
    <property type="match status" value="1"/>
</dbReference>
<dbReference type="SMART" id="SM00470">
    <property type="entry name" value="ParB"/>
    <property type="match status" value="1"/>
</dbReference>
<dbReference type="InterPro" id="IPR004437">
    <property type="entry name" value="ParB/RepB/Spo0J"/>
</dbReference>
<dbReference type="GO" id="GO:0007059">
    <property type="term" value="P:chromosome segregation"/>
    <property type="evidence" value="ECO:0007669"/>
    <property type="project" value="TreeGrafter"/>
</dbReference>
<dbReference type="NCBIfam" id="TIGR04285">
    <property type="entry name" value="nucleoid_noc"/>
    <property type="match status" value="1"/>
</dbReference>
<evidence type="ECO:0000259" key="8">
    <source>
        <dbReference type="SMART" id="SM00470"/>
    </source>
</evidence>
<dbReference type="Pfam" id="PF17762">
    <property type="entry name" value="HTH_ParB"/>
    <property type="match status" value="1"/>
</dbReference>
<keyword evidence="6" id="KW-0717">Septation</keyword>
<reference evidence="10" key="1">
    <citation type="journal article" date="2018" name="Sci. Rep.">
        <title>Lignite coal burning seam in the remote Altai Mountains harbors a hydrogen-driven thermophilic microbial community.</title>
        <authorList>
            <person name="Kadnikov V.V."/>
            <person name="Mardanov A.V."/>
            <person name="Ivasenko D.A."/>
            <person name="Antsiferov D.V."/>
            <person name="Beletsky A.V."/>
            <person name="Karnachuk O.V."/>
            <person name="Ravin N.V."/>
        </authorList>
    </citation>
    <scope>NUCLEOTIDE SEQUENCE [LARGE SCALE GENOMIC DNA]</scope>
</reference>
<dbReference type="PANTHER" id="PTHR33375">
    <property type="entry name" value="CHROMOSOME-PARTITIONING PROTEIN PARB-RELATED"/>
    <property type="match status" value="1"/>
</dbReference>
<dbReference type="FunFam" id="3.90.1530.30:FF:000001">
    <property type="entry name" value="Chromosome partitioning protein ParB"/>
    <property type="match status" value="1"/>
</dbReference>
<dbReference type="GO" id="GO:0009295">
    <property type="term" value="C:nucleoid"/>
    <property type="evidence" value="ECO:0007669"/>
    <property type="project" value="UniProtKB-SubCell"/>
</dbReference>
<evidence type="ECO:0000256" key="5">
    <source>
        <dbReference type="ARBA" id="ARBA00023125"/>
    </source>
</evidence>
<name>A0A2R6Y1Z6_9BACL</name>
<protein>
    <submittedName>
        <fullName evidence="9">Chromosome (Plasmid) partitioning protein ParB</fullName>
    </submittedName>
</protein>
<keyword evidence="4" id="KW-0132">Cell division</keyword>
<proteinExistence type="inferred from homology"/>
<dbReference type="InterPro" id="IPR023705">
    <property type="entry name" value="Nucleoid_occlusion_protein"/>
</dbReference>
<dbReference type="Proteomes" id="UP000244338">
    <property type="component" value="Unassembled WGS sequence"/>
</dbReference>
<evidence type="ECO:0000313" key="9">
    <source>
        <dbReference type="EMBL" id="PTQ56681.1"/>
    </source>
</evidence>
<keyword evidence="7" id="KW-0131">Cell cycle</keyword>
<dbReference type="SUPFAM" id="SSF110849">
    <property type="entry name" value="ParB/Sulfiredoxin"/>
    <property type="match status" value="1"/>
</dbReference>
<keyword evidence="3" id="KW-0963">Cytoplasm</keyword>
<dbReference type="GO" id="GO:0003677">
    <property type="term" value="F:DNA binding"/>
    <property type="evidence" value="ECO:0007669"/>
    <property type="project" value="UniProtKB-KW"/>
</dbReference>
<dbReference type="GO" id="GO:0000917">
    <property type="term" value="P:division septum assembly"/>
    <property type="evidence" value="ECO:0007669"/>
    <property type="project" value="UniProtKB-KW"/>
</dbReference>
<comment type="similarity">
    <text evidence="2">Belongs to the ParB family.</text>
</comment>
<dbReference type="CDD" id="cd16393">
    <property type="entry name" value="SPO0J_N"/>
    <property type="match status" value="1"/>
</dbReference>
<dbReference type="InterPro" id="IPR050336">
    <property type="entry name" value="Chromosome_partition/occlusion"/>
</dbReference>
<dbReference type="InterPro" id="IPR003115">
    <property type="entry name" value="ParB_N"/>
</dbReference>
<dbReference type="EMBL" id="PEBX01000021">
    <property type="protein sequence ID" value="PTQ56681.1"/>
    <property type="molecule type" value="Genomic_DNA"/>
</dbReference>
<evidence type="ECO:0000256" key="2">
    <source>
        <dbReference type="ARBA" id="ARBA00006295"/>
    </source>
</evidence>